<keyword evidence="3" id="KW-1185">Reference proteome</keyword>
<dbReference type="PROSITE" id="PS51186">
    <property type="entry name" value="GNAT"/>
    <property type="match status" value="1"/>
</dbReference>
<accession>A0ABU1CNG6</accession>
<protein>
    <submittedName>
        <fullName evidence="2">GNAT family N-acetyltransferase</fullName>
    </submittedName>
</protein>
<gene>
    <name evidence="2" type="ORF">RCO22_07495</name>
</gene>
<evidence type="ECO:0000313" key="2">
    <source>
        <dbReference type="EMBL" id="MDR0188780.1"/>
    </source>
</evidence>
<name>A0ABU1CNG6_9PSED</name>
<comment type="caution">
    <text evidence="2">The sequence shown here is derived from an EMBL/GenBank/DDBJ whole genome shotgun (WGS) entry which is preliminary data.</text>
</comment>
<dbReference type="SUPFAM" id="SSF55729">
    <property type="entry name" value="Acyl-CoA N-acyltransferases (Nat)"/>
    <property type="match status" value="1"/>
</dbReference>
<sequence length="273" mass="29939">MDPTFKPVISSGVPESARQLFWEVFFSSRGRGIDLLTHFPWMSCVEKVSCVEIKDSSVSDETIAALVIRTLDVSKDVSVGLIGLVCVDEKSRGKGLASSLMSSAIKFGEHQNLAALILWTQKPEVYTGQGFITDERDRFGHIQLMQEQRSTLAYTTRDWPDSSYAGEAERGLPPFATGGQMISSENAGIIVLVAGGGLSIADWFGREKDVVDLIRASMSDRCSLNVGEEDSLISELEEQGLEFDLSPAAIRMVRYLGVAAPVELPKIKFLDRI</sequence>
<dbReference type="InterPro" id="IPR016181">
    <property type="entry name" value="Acyl_CoA_acyltransferase"/>
</dbReference>
<dbReference type="CDD" id="cd04301">
    <property type="entry name" value="NAT_SF"/>
    <property type="match status" value="1"/>
</dbReference>
<reference evidence="2 3" key="1">
    <citation type="journal article" date="2023" name="Microbiol. Resour. Announc.">
        <title>Whole-genome sequence of Pseudomonas yamanorum OLsAu1 isolated from the edible ectomycorrhizal mushroom Lactarius sp. section Deliciosi.</title>
        <authorList>
            <person name="Ramirez-Mendoza R."/>
            <person name="Angeles-Argaiz R.E."/>
            <person name="Hernandez-Oaxaca D."/>
            <person name="Aguirre-Beltran L."/>
            <person name="Almaraz-Suarez J."/>
            <person name="Perez-Moreno J."/>
        </authorList>
    </citation>
    <scope>NUCLEOTIDE SEQUENCE [LARGE SCALE GENOMIC DNA]</scope>
    <source>
        <strain evidence="2 3">OLsAu1</strain>
    </source>
</reference>
<proteinExistence type="predicted"/>
<feature type="domain" description="N-acetyltransferase" evidence="1">
    <location>
        <begin position="8"/>
        <end position="150"/>
    </location>
</feature>
<evidence type="ECO:0000259" key="1">
    <source>
        <dbReference type="PROSITE" id="PS51186"/>
    </source>
</evidence>
<dbReference type="GeneID" id="93512083"/>
<dbReference type="RefSeq" id="WP_157721292.1">
    <property type="nucleotide sequence ID" value="NZ_JAVGXC010000005.1"/>
</dbReference>
<dbReference type="Proteomes" id="UP001224477">
    <property type="component" value="Unassembled WGS sequence"/>
</dbReference>
<evidence type="ECO:0000313" key="3">
    <source>
        <dbReference type="Proteomes" id="UP001224477"/>
    </source>
</evidence>
<dbReference type="Gene3D" id="3.40.630.30">
    <property type="match status" value="1"/>
</dbReference>
<dbReference type="EMBL" id="JAVGXC010000005">
    <property type="protein sequence ID" value="MDR0188780.1"/>
    <property type="molecule type" value="Genomic_DNA"/>
</dbReference>
<dbReference type="Pfam" id="PF00583">
    <property type="entry name" value="Acetyltransf_1"/>
    <property type="match status" value="1"/>
</dbReference>
<dbReference type="InterPro" id="IPR000182">
    <property type="entry name" value="GNAT_dom"/>
</dbReference>
<organism evidence="2 3">
    <name type="scientific">Pseudomonas yamanorum</name>
    <dbReference type="NCBI Taxonomy" id="515393"/>
    <lineage>
        <taxon>Bacteria</taxon>
        <taxon>Pseudomonadati</taxon>
        <taxon>Pseudomonadota</taxon>
        <taxon>Gammaproteobacteria</taxon>
        <taxon>Pseudomonadales</taxon>
        <taxon>Pseudomonadaceae</taxon>
        <taxon>Pseudomonas</taxon>
    </lineage>
</organism>